<evidence type="ECO:0000256" key="2">
    <source>
        <dbReference type="ARBA" id="ARBA00022448"/>
    </source>
</evidence>
<dbReference type="OrthoDB" id="9785836at2"/>
<dbReference type="CDD" id="cd06261">
    <property type="entry name" value="TM_PBP2"/>
    <property type="match status" value="1"/>
</dbReference>
<protein>
    <submittedName>
        <fullName evidence="8">Sugar ABC transporter permease</fullName>
    </submittedName>
</protein>
<gene>
    <name evidence="8" type="ORF">DQG23_41430</name>
</gene>
<dbReference type="GO" id="GO:0055085">
    <property type="term" value="P:transmembrane transport"/>
    <property type="evidence" value="ECO:0007669"/>
    <property type="project" value="InterPro"/>
</dbReference>
<comment type="subcellular location">
    <subcellularLocation>
        <location evidence="6">Cell membrane</location>
        <topology evidence="6">Multi-pass membrane protein</topology>
    </subcellularLocation>
    <subcellularLocation>
        <location evidence="1">Membrane</location>
        <topology evidence="1">Multi-pass membrane protein</topology>
    </subcellularLocation>
</comment>
<dbReference type="RefSeq" id="WP_113036916.1">
    <property type="nucleotide sequence ID" value="NZ_QMFB01000064.1"/>
</dbReference>
<feature type="transmembrane region" description="Helical" evidence="6">
    <location>
        <begin position="122"/>
        <end position="147"/>
    </location>
</feature>
<evidence type="ECO:0000256" key="6">
    <source>
        <dbReference type="RuleBase" id="RU363032"/>
    </source>
</evidence>
<feature type="domain" description="ABC transmembrane type-1" evidence="7">
    <location>
        <begin position="76"/>
        <end position="291"/>
    </location>
</feature>
<organism evidence="8 9">
    <name type="scientific">Paenibacillus contaminans</name>
    <dbReference type="NCBI Taxonomy" id="450362"/>
    <lineage>
        <taxon>Bacteria</taxon>
        <taxon>Bacillati</taxon>
        <taxon>Bacillota</taxon>
        <taxon>Bacilli</taxon>
        <taxon>Bacillales</taxon>
        <taxon>Paenibacillaceae</taxon>
        <taxon>Paenibacillus</taxon>
    </lineage>
</organism>
<dbReference type="EMBL" id="QMFB01000064">
    <property type="protein sequence ID" value="RAV08169.1"/>
    <property type="molecule type" value="Genomic_DNA"/>
</dbReference>
<name>A0A329LK64_9BACL</name>
<comment type="caution">
    <text evidence="8">The sequence shown here is derived from an EMBL/GenBank/DDBJ whole genome shotgun (WGS) entry which is preliminary data.</text>
</comment>
<comment type="similarity">
    <text evidence="6">Belongs to the binding-protein-dependent transport system permease family.</text>
</comment>
<dbReference type="PANTHER" id="PTHR43496">
    <property type="entry name" value="PROTEIN LPLB"/>
    <property type="match status" value="1"/>
</dbReference>
<dbReference type="Pfam" id="PF00528">
    <property type="entry name" value="BPD_transp_1"/>
    <property type="match status" value="1"/>
</dbReference>
<feature type="transmembrane region" description="Helical" evidence="6">
    <location>
        <begin position="167"/>
        <end position="189"/>
    </location>
</feature>
<dbReference type="PROSITE" id="PS50928">
    <property type="entry name" value="ABC_TM1"/>
    <property type="match status" value="1"/>
</dbReference>
<keyword evidence="5 6" id="KW-0472">Membrane</keyword>
<keyword evidence="4 6" id="KW-1133">Transmembrane helix</keyword>
<dbReference type="SUPFAM" id="SSF161098">
    <property type="entry name" value="MetI-like"/>
    <property type="match status" value="1"/>
</dbReference>
<dbReference type="PANTHER" id="PTHR43496:SF1">
    <property type="entry name" value="POLYGALACTURONAN_RHAMNOGALACTURONAN TRANSPORT SYSTEM PERMEASE PROTEIN YTEP"/>
    <property type="match status" value="1"/>
</dbReference>
<accession>A0A329LK64</accession>
<dbReference type="AlphaFoldDB" id="A0A329LK64"/>
<dbReference type="InterPro" id="IPR035906">
    <property type="entry name" value="MetI-like_sf"/>
</dbReference>
<dbReference type="GO" id="GO:0005886">
    <property type="term" value="C:plasma membrane"/>
    <property type="evidence" value="ECO:0007669"/>
    <property type="project" value="UniProtKB-SubCell"/>
</dbReference>
<evidence type="ECO:0000259" key="7">
    <source>
        <dbReference type="PROSITE" id="PS50928"/>
    </source>
</evidence>
<feature type="transmembrane region" description="Helical" evidence="6">
    <location>
        <begin position="270"/>
        <end position="291"/>
    </location>
</feature>
<evidence type="ECO:0000256" key="5">
    <source>
        <dbReference type="ARBA" id="ARBA00023136"/>
    </source>
</evidence>
<evidence type="ECO:0000313" key="9">
    <source>
        <dbReference type="Proteomes" id="UP000250369"/>
    </source>
</evidence>
<dbReference type="Proteomes" id="UP000250369">
    <property type="component" value="Unassembled WGS sequence"/>
</dbReference>
<keyword evidence="3 6" id="KW-0812">Transmembrane</keyword>
<feature type="transmembrane region" description="Helical" evidence="6">
    <location>
        <begin position="82"/>
        <end position="101"/>
    </location>
</feature>
<evidence type="ECO:0000313" key="8">
    <source>
        <dbReference type="EMBL" id="RAV08169.1"/>
    </source>
</evidence>
<keyword evidence="2 6" id="KW-0813">Transport</keyword>
<evidence type="ECO:0000256" key="4">
    <source>
        <dbReference type="ARBA" id="ARBA00022989"/>
    </source>
</evidence>
<evidence type="ECO:0000256" key="1">
    <source>
        <dbReference type="ARBA" id="ARBA00004141"/>
    </source>
</evidence>
<proteinExistence type="inferred from homology"/>
<dbReference type="InterPro" id="IPR000515">
    <property type="entry name" value="MetI-like"/>
</dbReference>
<dbReference type="Gene3D" id="1.10.3720.10">
    <property type="entry name" value="MetI-like"/>
    <property type="match status" value="1"/>
</dbReference>
<sequence>MRAKSTFMKSVYRHRWLYIMMLPSLAYYAIYKYAPMAGLVIAFQDYNLMDGLRNSPWVGLKHFRDVFSNQQFFILLRNTLLISFYKIGFGALPDLLLALLLNEVRIRWYKRAVQTAVYFPYFLSWVIVYGMMLMFLSPGTGLVNYFLKDWGFEPISFLTSNDWFRSILVSSEIWKDVGIGSVIYMAAMAGIDPQQYEAAIMDGAGRWKRMWHITLPGIRNVFVLLLILKMGSILDAGFGQIYVLYNSLVYDTADIIDTWVFRRGLEQMQYGYAAAVGMFKSVVGLIMILGANQLAKRFGGNGIW</sequence>
<evidence type="ECO:0000256" key="3">
    <source>
        <dbReference type="ARBA" id="ARBA00022692"/>
    </source>
</evidence>
<keyword evidence="9" id="KW-1185">Reference proteome</keyword>
<reference evidence="8 9" key="1">
    <citation type="journal article" date="2009" name="Int. J. Syst. Evol. Microbiol.">
        <title>Paenibacillus contaminans sp. nov., isolated from a contaminated laboratory plate.</title>
        <authorList>
            <person name="Chou J.H."/>
            <person name="Lee J.H."/>
            <person name="Lin M.C."/>
            <person name="Chang P.S."/>
            <person name="Arun A.B."/>
            <person name="Young C.C."/>
            <person name="Chen W.M."/>
        </authorList>
    </citation>
    <scope>NUCLEOTIDE SEQUENCE [LARGE SCALE GENOMIC DNA]</scope>
    <source>
        <strain evidence="8 9">CKOBP-6</strain>
    </source>
</reference>